<feature type="compositionally biased region" description="Polar residues" evidence="1">
    <location>
        <begin position="30"/>
        <end position="39"/>
    </location>
</feature>
<sequence>MAETTMATQIFPNASHFGIRDSVFINNTSTLTSDPTHQIASHPPPIPPNSLPNSDVSSEWEDDQFPSRLVESEVYARLLLPRRKGYPLWKPKPDEYLSEEYRRVGVDIGDVGYLNESGGFDYLFNACLPANHPVNLGRVPLDFQPLHGMLNPRDLTGSMREHEPGSHIPSHPSHICKTRKCISCTIPRVPHQMGAGFNFSSSTSKGALLILPEGGRKTDHQQLNTFRDYAAKHARSWYAHANGPLARSIPNGSIYFVTGCDKARAWGTACFIDAQPGDVSLEYVPAESTKRGGLPEYWFSTSNSALSLSGTDDVFENQSGCVFLRGFKVAIKIPPFRTAVAVETTVTDISFLEADDLLPKPKSTGFAISPAPSWWLKPYLVPRTPPPDVVSQEHVVPPELNGNEVDYSSSIRGSVYHPSDTINQWILSQNEEVDVSITHDNDWISVIEDGEEMPDDREIIRRIAKNFEVAKCGHRSSNYFYCFPSCPSSLGFANKSFHPPPLC</sequence>
<evidence type="ECO:0000313" key="2">
    <source>
        <dbReference type="EMBL" id="KIK59377.1"/>
    </source>
</evidence>
<feature type="region of interest" description="Disordered" evidence="1">
    <location>
        <begin position="30"/>
        <end position="59"/>
    </location>
</feature>
<dbReference type="OrthoDB" id="3222453at2759"/>
<protein>
    <submittedName>
        <fullName evidence="2">Uncharacterized protein</fullName>
    </submittedName>
</protein>
<evidence type="ECO:0000256" key="1">
    <source>
        <dbReference type="SAM" id="MobiDB-lite"/>
    </source>
</evidence>
<dbReference type="EMBL" id="KN834780">
    <property type="protein sequence ID" value="KIK59377.1"/>
    <property type="molecule type" value="Genomic_DNA"/>
</dbReference>
<organism evidence="2 3">
    <name type="scientific">Collybiopsis luxurians FD-317 M1</name>
    <dbReference type="NCBI Taxonomy" id="944289"/>
    <lineage>
        <taxon>Eukaryota</taxon>
        <taxon>Fungi</taxon>
        <taxon>Dikarya</taxon>
        <taxon>Basidiomycota</taxon>
        <taxon>Agaricomycotina</taxon>
        <taxon>Agaricomycetes</taxon>
        <taxon>Agaricomycetidae</taxon>
        <taxon>Agaricales</taxon>
        <taxon>Marasmiineae</taxon>
        <taxon>Omphalotaceae</taxon>
        <taxon>Collybiopsis</taxon>
        <taxon>Collybiopsis luxurians</taxon>
    </lineage>
</organism>
<dbReference type="AlphaFoldDB" id="A0A0D0CLE4"/>
<gene>
    <name evidence="2" type="ORF">GYMLUDRAFT_678444</name>
</gene>
<accession>A0A0D0CLE4</accession>
<reference evidence="2 3" key="1">
    <citation type="submission" date="2014-04" db="EMBL/GenBank/DDBJ databases">
        <title>Evolutionary Origins and Diversification of the Mycorrhizal Mutualists.</title>
        <authorList>
            <consortium name="DOE Joint Genome Institute"/>
            <consortium name="Mycorrhizal Genomics Consortium"/>
            <person name="Kohler A."/>
            <person name="Kuo A."/>
            <person name="Nagy L.G."/>
            <person name="Floudas D."/>
            <person name="Copeland A."/>
            <person name="Barry K.W."/>
            <person name="Cichocki N."/>
            <person name="Veneault-Fourrey C."/>
            <person name="LaButti K."/>
            <person name="Lindquist E.A."/>
            <person name="Lipzen A."/>
            <person name="Lundell T."/>
            <person name="Morin E."/>
            <person name="Murat C."/>
            <person name="Riley R."/>
            <person name="Ohm R."/>
            <person name="Sun H."/>
            <person name="Tunlid A."/>
            <person name="Henrissat B."/>
            <person name="Grigoriev I.V."/>
            <person name="Hibbett D.S."/>
            <person name="Martin F."/>
        </authorList>
    </citation>
    <scope>NUCLEOTIDE SEQUENCE [LARGE SCALE GENOMIC DNA]</scope>
    <source>
        <strain evidence="2 3">FD-317 M1</strain>
    </source>
</reference>
<name>A0A0D0CLE4_9AGAR</name>
<keyword evidence="3" id="KW-1185">Reference proteome</keyword>
<evidence type="ECO:0000313" key="3">
    <source>
        <dbReference type="Proteomes" id="UP000053593"/>
    </source>
</evidence>
<proteinExistence type="predicted"/>
<dbReference type="HOGENOM" id="CLU_021108_6_1_1"/>
<dbReference type="Proteomes" id="UP000053593">
    <property type="component" value="Unassembled WGS sequence"/>
</dbReference>